<sequence length="161" mass="17682">MVSINRDGTYQQGPIPGLGGPLDTATEFFRAWVTNAQFGMSDEGLREASGQYATEIIPSVASFAESISKLASSLFTHDHGPFPLCHGDFGHINIIVDDKYHVLGMIDWEAAFAGPWEMFGDFPLNISIVPPAMDAPWNYDEGGYPKCADLVQKFADQQDYT</sequence>
<gene>
    <name evidence="2" type="ORF">BP5553_00790</name>
</gene>
<evidence type="ECO:0000313" key="2">
    <source>
        <dbReference type="EMBL" id="RDL40811.1"/>
    </source>
</evidence>
<dbReference type="Gene3D" id="3.90.1200.10">
    <property type="match status" value="1"/>
</dbReference>
<proteinExistence type="predicted"/>
<evidence type="ECO:0000313" key="3">
    <source>
        <dbReference type="Proteomes" id="UP000254866"/>
    </source>
</evidence>
<evidence type="ECO:0000259" key="1">
    <source>
        <dbReference type="Pfam" id="PF01636"/>
    </source>
</evidence>
<reference evidence="2 3" key="1">
    <citation type="journal article" date="2018" name="IMA Fungus">
        <title>IMA Genome-F 9: Draft genome sequence of Annulohypoxylon stygium, Aspergillus mulundensis, Berkeleyomyces basicola (syn. Thielaviopsis basicola), Ceratocystis smalleyi, two Cercospora beticola strains, Coleophoma cylindrospora, Fusarium fracticaudum, Phialophora cf. hyalina, and Morchella septimelata.</title>
        <authorList>
            <person name="Wingfield B.D."/>
            <person name="Bills G.F."/>
            <person name="Dong Y."/>
            <person name="Huang W."/>
            <person name="Nel W.J."/>
            <person name="Swalarsk-Parry B.S."/>
            <person name="Vaghefi N."/>
            <person name="Wilken P.M."/>
            <person name="An Z."/>
            <person name="de Beer Z.W."/>
            <person name="De Vos L."/>
            <person name="Chen L."/>
            <person name="Duong T.A."/>
            <person name="Gao Y."/>
            <person name="Hammerbacher A."/>
            <person name="Kikkert J.R."/>
            <person name="Li Y."/>
            <person name="Li H."/>
            <person name="Li K."/>
            <person name="Li Q."/>
            <person name="Liu X."/>
            <person name="Ma X."/>
            <person name="Naidoo K."/>
            <person name="Pethybridge S.J."/>
            <person name="Sun J."/>
            <person name="Steenkamp E.T."/>
            <person name="van der Nest M.A."/>
            <person name="van Wyk S."/>
            <person name="Wingfield M.J."/>
            <person name="Xiong C."/>
            <person name="Yue Q."/>
            <person name="Zhang X."/>
        </authorList>
    </citation>
    <scope>NUCLEOTIDE SEQUENCE [LARGE SCALE GENOMIC DNA]</scope>
    <source>
        <strain evidence="2 3">BP 5553</strain>
    </source>
</reference>
<dbReference type="EMBL" id="NPIC01000001">
    <property type="protein sequence ID" value="RDL40811.1"/>
    <property type="molecule type" value="Genomic_DNA"/>
</dbReference>
<protein>
    <recommendedName>
        <fullName evidence="1">Aminoglycoside phosphotransferase domain-containing protein</fullName>
    </recommendedName>
</protein>
<dbReference type="InterPro" id="IPR002575">
    <property type="entry name" value="Aminoglycoside_PTrfase"/>
</dbReference>
<dbReference type="OrthoDB" id="10003767at2759"/>
<dbReference type="Proteomes" id="UP000254866">
    <property type="component" value="Unassembled WGS sequence"/>
</dbReference>
<dbReference type="STRING" id="2656787.A0A370TZ47"/>
<dbReference type="AlphaFoldDB" id="A0A370TZ47"/>
<dbReference type="SUPFAM" id="SSF56112">
    <property type="entry name" value="Protein kinase-like (PK-like)"/>
    <property type="match status" value="1"/>
</dbReference>
<dbReference type="GeneID" id="43593639"/>
<dbReference type="Pfam" id="PF01636">
    <property type="entry name" value="APH"/>
    <property type="match status" value="1"/>
</dbReference>
<name>A0A370TZ47_9HELO</name>
<dbReference type="RefSeq" id="XP_031873467.1">
    <property type="nucleotide sequence ID" value="XM_032009413.1"/>
</dbReference>
<accession>A0A370TZ47</accession>
<comment type="caution">
    <text evidence="2">The sequence shown here is derived from an EMBL/GenBank/DDBJ whole genome shotgun (WGS) entry which is preliminary data.</text>
</comment>
<organism evidence="2 3">
    <name type="scientific">Venustampulla echinocandica</name>
    <dbReference type="NCBI Taxonomy" id="2656787"/>
    <lineage>
        <taxon>Eukaryota</taxon>
        <taxon>Fungi</taxon>
        <taxon>Dikarya</taxon>
        <taxon>Ascomycota</taxon>
        <taxon>Pezizomycotina</taxon>
        <taxon>Leotiomycetes</taxon>
        <taxon>Helotiales</taxon>
        <taxon>Pleuroascaceae</taxon>
        <taxon>Venustampulla</taxon>
    </lineage>
</organism>
<keyword evidence="3" id="KW-1185">Reference proteome</keyword>
<dbReference type="InterPro" id="IPR011009">
    <property type="entry name" value="Kinase-like_dom_sf"/>
</dbReference>
<feature type="domain" description="Aminoglycoside phosphotransferase" evidence="1">
    <location>
        <begin position="66"/>
        <end position="115"/>
    </location>
</feature>